<dbReference type="EMBL" id="JBIEKR010000005">
    <property type="protein sequence ID" value="MFG6272829.1"/>
    <property type="molecule type" value="Genomic_DNA"/>
</dbReference>
<reference evidence="4 5" key="1">
    <citation type="submission" date="2020-04" db="EMBL/GenBank/DDBJ databases">
        <authorList>
            <person name="Hitch T.C.A."/>
            <person name="Wylensek D."/>
            <person name="Clavel T."/>
        </authorList>
    </citation>
    <scope>NUCLEOTIDE SEQUENCE [LARGE SCALE GENOMIC DNA]</scope>
    <source>
        <strain evidence="4 5">Oil-RF-744-FAT-WT-6-1</strain>
    </source>
</reference>
<dbReference type="Pfam" id="PF01206">
    <property type="entry name" value="TusA"/>
    <property type="match status" value="1"/>
</dbReference>
<evidence type="ECO:0000313" key="3">
    <source>
        <dbReference type="EMBL" id="MFG6272829.1"/>
    </source>
</evidence>
<dbReference type="KEGG" id="mhw:ACT01_04050"/>
<dbReference type="Gene3D" id="3.30.110.40">
    <property type="entry name" value="TusA-like domain"/>
    <property type="match status" value="1"/>
</dbReference>
<keyword evidence="6" id="KW-1185">Reference proteome</keyword>
<feature type="domain" description="UPF0033" evidence="2">
    <location>
        <begin position="6"/>
        <end position="75"/>
    </location>
</feature>
<dbReference type="EMBL" id="JABAFG010000004">
    <property type="protein sequence ID" value="NME27624.1"/>
    <property type="molecule type" value="Genomic_DNA"/>
</dbReference>
<name>A0A848BTW1_9FIRM</name>
<dbReference type="Proteomes" id="UP000591071">
    <property type="component" value="Unassembled WGS sequence"/>
</dbReference>
<protein>
    <submittedName>
        <fullName evidence="4">Sulfurtransferase TusA family protein</fullName>
    </submittedName>
</protein>
<evidence type="ECO:0000256" key="1">
    <source>
        <dbReference type="ARBA" id="ARBA00008984"/>
    </source>
</evidence>
<dbReference type="PANTHER" id="PTHR33279">
    <property type="entry name" value="SULFUR CARRIER PROTEIN YEDF-RELATED"/>
    <property type="match status" value="1"/>
</dbReference>
<sequence length="79" mass="8821">MNIDNTIDITDVVCPVTYVKVKVELEDMEPGQVLSVRLNSGDALQNVPRSLKNDGHRVFDVTDNEDGTYTILVERGQDD</sequence>
<evidence type="ECO:0000313" key="5">
    <source>
        <dbReference type="Proteomes" id="UP000591071"/>
    </source>
</evidence>
<dbReference type="AlphaFoldDB" id="A0A848BTW1"/>
<dbReference type="InterPro" id="IPR036868">
    <property type="entry name" value="TusA-like_sf"/>
</dbReference>
<keyword evidence="4" id="KW-0808">Transferase</keyword>
<dbReference type="InterPro" id="IPR001455">
    <property type="entry name" value="TusA-like"/>
</dbReference>
<evidence type="ECO:0000259" key="2">
    <source>
        <dbReference type="Pfam" id="PF01206"/>
    </source>
</evidence>
<dbReference type="CDD" id="cd00291">
    <property type="entry name" value="SirA_YedF_YeeD"/>
    <property type="match status" value="1"/>
</dbReference>
<dbReference type="PANTHER" id="PTHR33279:SF19">
    <property type="entry name" value="SSL1707 PROTEIN"/>
    <property type="match status" value="1"/>
</dbReference>
<comment type="caution">
    <text evidence="4">The sequence shown here is derived from an EMBL/GenBank/DDBJ whole genome shotgun (WGS) entry which is preliminary data.</text>
</comment>
<accession>A0A848BTW1</accession>
<dbReference type="RefSeq" id="WP_059076057.1">
    <property type="nucleotide sequence ID" value="NZ_CP011940.1"/>
</dbReference>
<proteinExistence type="inferred from homology"/>
<dbReference type="Proteomes" id="UP001605989">
    <property type="component" value="Unassembled WGS sequence"/>
</dbReference>
<reference evidence="3 6" key="2">
    <citation type="submission" date="2024-10" db="EMBL/GenBank/DDBJ databases">
        <authorList>
            <person name="Sang B.-I."/>
            <person name="Prabhaharan D."/>
        </authorList>
    </citation>
    <scope>NUCLEOTIDE SEQUENCE [LARGE SCALE GENOMIC DNA]</scope>
    <source>
        <strain evidence="3 6">MH</strain>
    </source>
</reference>
<evidence type="ECO:0000313" key="4">
    <source>
        <dbReference type="EMBL" id="NME27624.1"/>
    </source>
</evidence>
<evidence type="ECO:0000313" key="6">
    <source>
        <dbReference type="Proteomes" id="UP001605989"/>
    </source>
</evidence>
<organism evidence="4 5">
    <name type="scientific">Megasphaera hexanoica</name>
    <dbReference type="NCBI Taxonomy" id="1675036"/>
    <lineage>
        <taxon>Bacteria</taxon>
        <taxon>Bacillati</taxon>
        <taxon>Bacillota</taxon>
        <taxon>Negativicutes</taxon>
        <taxon>Veillonellales</taxon>
        <taxon>Veillonellaceae</taxon>
        <taxon>Megasphaera</taxon>
    </lineage>
</organism>
<dbReference type="GO" id="GO:0016740">
    <property type="term" value="F:transferase activity"/>
    <property type="evidence" value="ECO:0007669"/>
    <property type="project" value="UniProtKB-KW"/>
</dbReference>
<dbReference type="SUPFAM" id="SSF64307">
    <property type="entry name" value="SirA-like"/>
    <property type="match status" value="1"/>
</dbReference>
<comment type="similarity">
    <text evidence="1">Belongs to the sulfur carrier protein TusA family.</text>
</comment>
<gene>
    <name evidence="3" type="ORF">ACGTZG_06455</name>
    <name evidence="4" type="ORF">HF872_03135</name>
</gene>
<dbReference type="OrthoDB" id="9794210at2"/>